<dbReference type="PANTHER" id="PTHR22749:SF6">
    <property type="entry name" value="RIBOFLAVIN KINASE"/>
    <property type="match status" value="1"/>
</dbReference>
<evidence type="ECO:0000256" key="4">
    <source>
        <dbReference type="ARBA" id="ARBA00022643"/>
    </source>
</evidence>
<dbReference type="SUPFAM" id="SSF52374">
    <property type="entry name" value="Nucleotidylyl transferase"/>
    <property type="match status" value="1"/>
</dbReference>
<dbReference type="GO" id="GO:0005524">
    <property type="term" value="F:ATP binding"/>
    <property type="evidence" value="ECO:0007669"/>
    <property type="project" value="UniProtKB-UniRule"/>
</dbReference>
<dbReference type="NCBIfam" id="TIGR00083">
    <property type="entry name" value="ribF"/>
    <property type="match status" value="1"/>
</dbReference>
<evidence type="ECO:0000256" key="5">
    <source>
        <dbReference type="ARBA" id="ARBA00022679"/>
    </source>
</evidence>
<comment type="similarity">
    <text evidence="14">Belongs to the ribF family.</text>
</comment>
<evidence type="ECO:0000256" key="9">
    <source>
        <dbReference type="ARBA" id="ARBA00022827"/>
    </source>
</evidence>
<evidence type="ECO:0000313" key="17">
    <source>
        <dbReference type="Proteomes" id="UP000430692"/>
    </source>
</evidence>
<keyword evidence="3 14" id="KW-0285">Flavoprotein</keyword>
<dbReference type="GO" id="GO:0009398">
    <property type="term" value="P:FMN biosynthetic process"/>
    <property type="evidence" value="ECO:0007669"/>
    <property type="project" value="UniProtKB-UniRule"/>
</dbReference>
<dbReference type="GO" id="GO:0006747">
    <property type="term" value="P:FAD biosynthetic process"/>
    <property type="evidence" value="ECO:0007669"/>
    <property type="project" value="UniProtKB-UniRule"/>
</dbReference>
<dbReference type="EMBL" id="WUUL01000010">
    <property type="protein sequence ID" value="MXQ54912.1"/>
    <property type="molecule type" value="Genomic_DNA"/>
</dbReference>
<organism evidence="16 17">
    <name type="scientific">Shimazuella alba</name>
    <dbReference type="NCBI Taxonomy" id="2690964"/>
    <lineage>
        <taxon>Bacteria</taxon>
        <taxon>Bacillati</taxon>
        <taxon>Bacillota</taxon>
        <taxon>Bacilli</taxon>
        <taxon>Bacillales</taxon>
        <taxon>Thermoactinomycetaceae</taxon>
        <taxon>Shimazuella</taxon>
    </lineage>
</organism>
<keyword evidence="10 14" id="KW-0067">ATP-binding</keyword>
<dbReference type="Proteomes" id="UP000430692">
    <property type="component" value="Unassembled WGS sequence"/>
</dbReference>
<dbReference type="Gene3D" id="3.40.50.620">
    <property type="entry name" value="HUPs"/>
    <property type="match status" value="1"/>
</dbReference>
<dbReference type="EC" id="2.7.7.2" evidence="14"/>
<name>A0A6I4W3N2_9BACL</name>
<dbReference type="GO" id="GO:0009231">
    <property type="term" value="P:riboflavin biosynthetic process"/>
    <property type="evidence" value="ECO:0007669"/>
    <property type="project" value="InterPro"/>
</dbReference>
<keyword evidence="8 14" id="KW-0418">Kinase</keyword>
<dbReference type="InterPro" id="IPR023468">
    <property type="entry name" value="Riboflavin_kinase"/>
</dbReference>
<evidence type="ECO:0000256" key="12">
    <source>
        <dbReference type="ARBA" id="ARBA00047880"/>
    </source>
</evidence>
<comment type="pathway">
    <text evidence="2 14">Cofactor biosynthesis; FMN biosynthesis; FMN from riboflavin (ATP route): step 1/1.</text>
</comment>
<sequence length="326" mass="36545">MKIIEITYPFDPNSMDMEKLSLAIGFFDGLHLGHKAVIKRAIQKANEFAITPAVMTFSPHPREVLGRKSFTGYLTPLKEKLYQFEKLGMKRAYIVTFDQSFAQLDKEKFVTDVLLPLQVSAVTTGFNFTFGHRGMGTAADLVQLGKGLFDVEIVSPIIMESSAVSSTRTRNALSSGDIHLANELLGRPYRIQGEVVHGDKRGRQIGFPTANIQPDQPYYIPAHGVYVVRAFFKGNFSYGVMNVGVRPTFDQSQVQTKLEVHLFHQSPNLNLYGDMVQVELLHYLRTETKFASVEALIDQIRADEVQAIGWLTKNKSSLEEPNNSLV</sequence>
<keyword evidence="9 14" id="KW-0274">FAD</keyword>
<evidence type="ECO:0000259" key="15">
    <source>
        <dbReference type="SMART" id="SM00904"/>
    </source>
</evidence>
<dbReference type="GO" id="GO:0003919">
    <property type="term" value="F:FMN adenylyltransferase activity"/>
    <property type="evidence" value="ECO:0007669"/>
    <property type="project" value="UniProtKB-UniRule"/>
</dbReference>
<keyword evidence="6 14" id="KW-0548">Nucleotidyltransferase</keyword>
<protein>
    <recommendedName>
        <fullName evidence="14">Riboflavin biosynthesis protein</fullName>
    </recommendedName>
    <domain>
        <recommendedName>
            <fullName evidence="14">Riboflavin kinase</fullName>
            <ecNumber evidence="14">2.7.1.26</ecNumber>
        </recommendedName>
        <alternativeName>
            <fullName evidence="14">Flavokinase</fullName>
        </alternativeName>
    </domain>
    <domain>
        <recommendedName>
            <fullName evidence="14">FMN adenylyltransferase</fullName>
            <ecNumber evidence="14">2.7.7.2</ecNumber>
        </recommendedName>
        <alternativeName>
            <fullName evidence="14">FAD pyrophosphorylase</fullName>
        </alternativeName>
        <alternativeName>
            <fullName evidence="14">FAD synthase</fullName>
        </alternativeName>
    </domain>
</protein>
<comment type="catalytic activity">
    <reaction evidence="13 14">
        <text>FMN + ATP + H(+) = FAD + diphosphate</text>
        <dbReference type="Rhea" id="RHEA:17237"/>
        <dbReference type="ChEBI" id="CHEBI:15378"/>
        <dbReference type="ChEBI" id="CHEBI:30616"/>
        <dbReference type="ChEBI" id="CHEBI:33019"/>
        <dbReference type="ChEBI" id="CHEBI:57692"/>
        <dbReference type="ChEBI" id="CHEBI:58210"/>
        <dbReference type="EC" id="2.7.7.2"/>
    </reaction>
</comment>
<keyword evidence="7 14" id="KW-0547">Nucleotide-binding</keyword>
<evidence type="ECO:0000256" key="11">
    <source>
        <dbReference type="ARBA" id="ARBA00023268"/>
    </source>
</evidence>
<keyword evidence="11" id="KW-0511">Multifunctional enzyme</keyword>
<dbReference type="Pfam" id="PF01687">
    <property type="entry name" value="Flavokinase"/>
    <property type="match status" value="1"/>
</dbReference>
<dbReference type="RefSeq" id="WP_160802266.1">
    <property type="nucleotide sequence ID" value="NZ_WUUL01000010.1"/>
</dbReference>
<comment type="catalytic activity">
    <reaction evidence="12 14">
        <text>riboflavin + ATP = FMN + ADP + H(+)</text>
        <dbReference type="Rhea" id="RHEA:14357"/>
        <dbReference type="ChEBI" id="CHEBI:15378"/>
        <dbReference type="ChEBI" id="CHEBI:30616"/>
        <dbReference type="ChEBI" id="CHEBI:57986"/>
        <dbReference type="ChEBI" id="CHEBI:58210"/>
        <dbReference type="ChEBI" id="CHEBI:456216"/>
        <dbReference type="EC" id="2.7.1.26"/>
    </reaction>
</comment>
<dbReference type="CDD" id="cd02064">
    <property type="entry name" value="FAD_synthetase_N"/>
    <property type="match status" value="1"/>
</dbReference>
<dbReference type="InterPro" id="IPR014729">
    <property type="entry name" value="Rossmann-like_a/b/a_fold"/>
</dbReference>
<dbReference type="SUPFAM" id="SSF82114">
    <property type="entry name" value="Riboflavin kinase-like"/>
    <property type="match status" value="1"/>
</dbReference>
<evidence type="ECO:0000256" key="3">
    <source>
        <dbReference type="ARBA" id="ARBA00022630"/>
    </source>
</evidence>
<dbReference type="AlphaFoldDB" id="A0A6I4W3N2"/>
<evidence type="ECO:0000256" key="7">
    <source>
        <dbReference type="ARBA" id="ARBA00022741"/>
    </source>
</evidence>
<dbReference type="InterPro" id="IPR002606">
    <property type="entry name" value="Riboflavin_kinase_bac"/>
</dbReference>
<dbReference type="InterPro" id="IPR015864">
    <property type="entry name" value="FAD_synthase"/>
</dbReference>
<evidence type="ECO:0000256" key="6">
    <source>
        <dbReference type="ARBA" id="ARBA00022695"/>
    </source>
</evidence>
<evidence type="ECO:0000256" key="13">
    <source>
        <dbReference type="ARBA" id="ARBA00049494"/>
    </source>
</evidence>
<comment type="caution">
    <text evidence="16">The sequence shown here is derived from an EMBL/GenBank/DDBJ whole genome shotgun (WGS) entry which is preliminary data.</text>
</comment>
<dbReference type="UniPathway" id="UPA00277">
    <property type="reaction ID" value="UER00407"/>
</dbReference>
<dbReference type="InterPro" id="IPR023465">
    <property type="entry name" value="Riboflavin_kinase_dom_sf"/>
</dbReference>
<dbReference type="InterPro" id="IPR015865">
    <property type="entry name" value="Riboflavin_kinase_bac/euk"/>
</dbReference>
<evidence type="ECO:0000256" key="10">
    <source>
        <dbReference type="ARBA" id="ARBA00022840"/>
    </source>
</evidence>
<feature type="domain" description="Riboflavin kinase" evidence="15">
    <location>
        <begin position="184"/>
        <end position="312"/>
    </location>
</feature>
<gene>
    <name evidence="16" type="ORF">GSM42_14535</name>
</gene>
<dbReference type="EC" id="2.7.1.26" evidence="14"/>
<dbReference type="UniPathway" id="UPA00276">
    <property type="reaction ID" value="UER00406"/>
</dbReference>
<keyword evidence="17" id="KW-1185">Reference proteome</keyword>
<evidence type="ECO:0000313" key="16">
    <source>
        <dbReference type="EMBL" id="MXQ54912.1"/>
    </source>
</evidence>
<dbReference type="PANTHER" id="PTHR22749">
    <property type="entry name" value="RIBOFLAVIN KINASE/FMN ADENYLYLTRANSFERASE"/>
    <property type="match status" value="1"/>
</dbReference>
<evidence type="ECO:0000256" key="2">
    <source>
        <dbReference type="ARBA" id="ARBA00005201"/>
    </source>
</evidence>
<keyword evidence="4 14" id="KW-0288">FMN</keyword>
<evidence type="ECO:0000256" key="14">
    <source>
        <dbReference type="PIRNR" id="PIRNR004491"/>
    </source>
</evidence>
<proteinExistence type="inferred from homology"/>
<dbReference type="SMART" id="SM00904">
    <property type="entry name" value="Flavokinase"/>
    <property type="match status" value="1"/>
</dbReference>
<accession>A0A6I4W3N2</accession>
<dbReference type="GO" id="GO:0008531">
    <property type="term" value="F:riboflavin kinase activity"/>
    <property type="evidence" value="ECO:0007669"/>
    <property type="project" value="UniProtKB-UniRule"/>
</dbReference>
<dbReference type="NCBIfam" id="NF004160">
    <property type="entry name" value="PRK05627.1-3"/>
    <property type="match status" value="1"/>
</dbReference>
<evidence type="ECO:0000256" key="8">
    <source>
        <dbReference type="ARBA" id="ARBA00022777"/>
    </source>
</evidence>
<dbReference type="FunFam" id="3.40.50.620:FF:000021">
    <property type="entry name" value="Riboflavin biosynthesis protein"/>
    <property type="match status" value="1"/>
</dbReference>
<keyword evidence="5 14" id="KW-0808">Transferase</keyword>
<comment type="pathway">
    <text evidence="1 14">Cofactor biosynthesis; FAD biosynthesis; FAD from FMN: step 1/1.</text>
</comment>
<reference evidence="16 17" key="1">
    <citation type="submission" date="2019-12" db="EMBL/GenBank/DDBJ databases">
        <title>Whole-genome analyses of novel actinobacteria.</title>
        <authorList>
            <person name="Sahin N."/>
            <person name="Saygin H."/>
        </authorList>
    </citation>
    <scope>NUCLEOTIDE SEQUENCE [LARGE SCALE GENOMIC DNA]</scope>
    <source>
        <strain evidence="16 17">KC615</strain>
    </source>
</reference>
<evidence type="ECO:0000256" key="1">
    <source>
        <dbReference type="ARBA" id="ARBA00004726"/>
    </source>
</evidence>
<dbReference type="PIRSF" id="PIRSF004491">
    <property type="entry name" value="FAD_Synth"/>
    <property type="match status" value="1"/>
</dbReference>
<dbReference type="Pfam" id="PF06574">
    <property type="entry name" value="FAD_syn"/>
    <property type="match status" value="1"/>
</dbReference>
<dbReference type="Gene3D" id="2.40.30.30">
    <property type="entry name" value="Riboflavin kinase-like"/>
    <property type="match status" value="1"/>
</dbReference>